<proteinExistence type="predicted"/>
<keyword evidence="3" id="KW-1185">Reference proteome</keyword>
<evidence type="ECO:0000259" key="1">
    <source>
        <dbReference type="Pfam" id="PF13649"/>
    </source>
</evidence>
<dbReference type="EMBL" id="QGDO01000003">
    <property type="protein sequence ID" value="PWJ42320.1"/>
    <property type="molecule type" value="Genomic_DNA"/>
</dbReference>
<dbReference type="GO" id="GO:0008168">
    <property type="term" value="F:methyltransferase activity"/>
    <property type="evidence" value="ECO:0007669"/>
    <property type="project" value="UniProtKB-KW"/>
</dbReference>
<reference evidence="2 3" key="1">
    <citation type="submission" date="2018-03" db="EMBL/GenBank/DDBJ databases">
        <title>Genomic Encyclopedia of Archaeal and Bacterial Type Strains, Phase II (KMG-II): from individual species to whole genera.</title>
        <authorList>
            <person name="Goeker M."/>
        </authorList>
    </citation>
    <scope>NUCLEOTIDE SEQUENCE [LARGE SCALE GENOMIC DNA]</scope>
    <source>
        <strain evidence="2 3">DSM 28229</strain>
    </source>
</reference>
<dbReference type="AlphaFoldDB" id="A0A315ZAF2"/>
<organism evidence="2 3">
    <name type="scientific">Sediminitomix flava</name>
    <dbReference type="NCBI Taxonomy" id="379075"/>
    <lineage>
        <taxon>Bacteria</taxon>
        <taxon>Pseudomonadati</taxon>
        <taxon>Bacteroidota</taxon>
        <taxon>Cytophagia</taxon>
        <taxon>Cytophagales</taxon>
        <taxon>Flammeovirgaceae</taxon>
        <taxon>Sediminitomix</taxon>
    </lineage>
</organism>
<name>A0A315ZAF2_SEDFL</name>
<feature type="domain" description="Methyltransferase" evidence="1">
    <location>
        <begin position="102"/>
        <end position="194"/>
    </location>
</feature>
<evidence type="ECO:0000313" key="3">
    <source>
        <dbReference type="Proteomes" id="UP000245535"/>
    </source>
</evidence>
<sequence>MQCHQICLFHLLYLQSLLVHLSFIEALLGSCEFNELDKESMSEELRKKLGIDESKPVDWFEKLYSESSEEGEGVPWANMDTHPLFKSWISENPISGIGKTALVVGCGMGDDAIELENAGFEVTAFDVSQTAIDFCKKRFPNSSVNFVQADLLEGVSEWHHKFDFVLEIFTIQALPPKYEDTLIQNVSDFVAKEGQLLVITEVQEEKRAYENGPPWLLNSDYIQSFEKRGLKQIFNSSNTEAEIGDEIHLTIFQR</sequence>
<dbReference type="SUPFAM" id="SSF53335">
    <property type="entry name" value="S-adenosyl-L-methionine-dependent methyltransferases"/>
    <property type="match status" value="1"/>
</dbReference>
<dbReference type="CDD" id="cd02440">
    <property type="entry name" value="AdoMet_MTases"/>
    <property type="match status" value="1"/>
</dbReference>
<dbReference type="Proteomes" id="UP000245535">
    <property type="component" value="Unassembled WGS sequence"/>
</dbReference>
<keyword evidence="2" id="KW-0489">Methyltransferase</keyword>
<gene>
    <name evidence="2" type="ORF">BC781_103572</name>
</gene>
<dbReference type="InterPro" id="IPR029063">
    <property type="entry name" value="SAM-dependent_MTases_sf"/>
</dbReference>
<comment type="caution">
    <text evidence="2">The sequence shown here is derived from an EMBL/GenBank/DDBJ whole genome shotgun (WGS) entry which is preliminary data.</text>
</comment>
<dbReference type="Pfam" id="PF13649">
    <property type="entry name" value="Methyltransf_25"/>
    <property type="match status" value="1"/>
</dbReference>
<dbReference type="InterPro" id="IPR041698">
    <property type="entry name" value="Methyltransf_25"/>
</dbReference>
<protein>
    <submittedName>
        <fullName evidence="2">Methyltransferase family protein</fullName>
    </submittedName>
</protein>
<keyword evidence="2" id="KW-0808">Transferase</keyword>
<dbReference type="Gene3D" id="3.40.50.150">
    <property type="entry name" value="Vaccinia Virus protein VP39"/>
    <property type="match status" value="1"/>
</dbReference>
<dbReference type="GO" id="GO:0032259">
    <property type="term" value="P:methylation"/>
    <property type="evidence" value="ECO:0007669"/>
    <property type="project" value="UniProtKB-KW"/>
</dbReference>
<accession>A0A315ZAF2</accession>
<evidence type="ECO:0000313" key="2">
    <source>
        <dbReference type="EMBL" id="PWJ42320.1"/>
    </source>
</evidence>